<evidence type="ECO:0000256" key="1">
    <source>
        <dbReference type="SAM" id="MobiDB-lite"/>
    </source>
</evidence>
<feature type="region of interest" description="Disordered" evidence="1">
    <location>
        <begin position="163"/>
        <end position="192"/>
    </location>
</feature>
<feature type="compositionally biased region" description="Low complexity" evidence="1">
    <location>
        <begin position="50"/>
        <end position="73"/>
    </location>
</feature>
<feature type="region of interest" description="Disordered" evidence="1">
    <location>
        <begin position="258"/>
        <end position="364"/>
    </location>
</feature>
<evidence type="ECO:0000313" key="5">
    <source>
        <dbReference type="Proteomes" id="UP001181313"/>
    </source>
</evidence>
<feature type="transmembrane region" description="Helical" evidence="2">
    <location>
        <begin position="230"/>
        <end position="254"/>
    </location>
</feature>
<dbReference type="InterPro" id="IPR036366">
    <property type="entry name" value="PGBDSf"/>
</dbReference>
<feature type="domain" description="Peptidoglycan binding-like" evidence="3">
    <location>
        <begin position="363"/>
        <end position="420"/>
    </location>
</feature>
<gene>
    <name evidence="4" type="ORF">ROS62_15010</name>
</gene>
<evidence type="ECO:0000259" key="3">
    <source>
        <dbReference type="Pfam" id="PF01471"/>
    </source>
</evidence>
<comment type="caution">
    <text evidence="4">The sequence shown here is derived from an EMBL/GenBank/DDBJ whole genome shotgun (WGS) entry which is preliminary data.</text>
</comment>
<name>A0ABU3I1X9_9ACTN</name>
<dbReference type="SUPFAM" id="SSF47090">
    <property type="entry name" value="PGBD-like"/>
    <property type="match status" value="1"/>
</dbReference>
<keyword evidence="2" id="KW-1133">Transmembrane helix</keyword>
<dbReference type="RefSeq" id="WP_337674689.1">
    <property type="nucleotide sequence ID" value="NZ_JAVSGH010000015.1"/>
</dbReference>
<dbReference type="InterPro" id="IPR036365">
    <property type="entry name" value="PGBD-like_sf"/>
</dbReference>
<feature type="region of interest" description="Disordered" evidence="1">
    <location>
        <begin position="1"/>
        <end position="150"/>
    </location>
</feature>
<evidence type="ECO:0000256" key="2">
    <source>
        <dbReference type="SAM" id="Phobius"/>
    </source>
</evidence>
<keyword evidence="2" id="KW-0812">Transmembrane</keyword>
<feature type="compositionally biased region" description="Low complexity" evidence="1">
    <location>
        <begin position="1"/>
        <end position="27"/>
    </location>
</feature>
<keyword evidence="2" id="KW-0472">Membrane</keyword>
<proteinExistence type="predicted"/>
<feature type="compositionally biased region" description="Low complexity" evidence="1">
    <location>
        <begin position="105"/>
        <end position="142"/>
    </location>
</feature>
<dbReference type="EMBL" id="JAVSGH010000015">
    <property type="protein sequence ID" value="MDT3726116.1"/>
    <property type="molecule type" value="Genomic_DNA"/>
</dbReference>
<keyword evidence="5" id="KW-1185">Reference proteome</keyword>
<dbReference type="InterPro" id="IPR002477">
    <property type="entry name" value="Peptidoglycan-bd-like"/>
</dbReference>
<dbReference type="Proteomes" id="UP001181313">
    <property type="component" value="Unassembled WGS sequence"/>
</dbReference>
<organism evidence="4 5">
    <name type="scientific">Streptomyces althioticus subsp. attaecolombicae</name>
    <dbReference type="NCBI Taxonomy" id="3075534"/>
    <lineage>
        <taxon>Bacteria</taxon>
        <taxon>Bacillati</taxon>
        <taxon>Actinomycetota</taxon>
        <taxon>Actinomycetes</taxon>
        <taxon>Kitasatosporales</taxon>
        <taxon>Streptomycetaceae</taxon>
        <taxon>Streptomyces</taxon>
        <taxon>Streptomyces althioticus group</taxon>
    </lineage>
</organism>
<protein>
    <submittedName>
        <fullName evidence="4">Peptidoglycan-binding domain-containing protein</fullName>
    </submittedName>
</protein>
<evidence type="ECO:0000313" key="4">
    <source>
        <dbReference type="EMBL" id="MDT3726116.1"/>
    </source>
</evidence>
<dbReference type="Pfam" id="PF01471">
    <property type="entry name" value="PG_binding_1"/>
    <property type="match status" value="1"/>
</dbReference>
<reference evidence="4" key="1">
    <citation type="submission" date="2024-05" db="EMBL/GenBank/DDBJ databases">
        <title>30 novel species of actinomycetes from the DSMZ collection.</title>
        <authorList>
            <person name="Nouioui I."/>
        </authorList>
    </citation>
    <scope>NUCLEOTIDE SEQUENCE</scope>
    <source>
        <strain evidence="4">DSM 41972</strain>
    </source>
</reference>
<sequence>MTFRAITPNTTTPTAPAAGGAAETGTALDAQASRAGHPADTTLPGAETHAYTPGTTETGGAAGTPAHAQAPHTGKAPNNENAEGTTGTRTAPHAQATHPGHPADTATRTPAPGSAAAAPASATAGAADTGAVRPAQAAPTGSPAGGAGASSDATMALRAVRPDGAAPGVPAADDRTSVLPTPLAPGTARPNADDLGLFDDATRPLHAVSAGAAAPRPEAAAPRNRRRRGALIAASGAAVAVLGAAGWASGLFSYETPSRDTAAPDDVRASVPDVSSEAPSAEPSSGAPSASPDTSASTSESPSASASASESPSPPASSSAPSASATAEPSVTPSAGGASSAPAVAPEPEQPVATVPVLRRGDRGPEVVELQRRLRMVWLYQGDADGRYSHRVEEAVRHYQWSRGIREELGVYGSQTRSRLESETRGA</sequence>
<dbReference type="Gene3D" id="1.10.101.10">
    <property type="entry name" value="PGBD-like superfamily/PGBD"/>
    <property type="match status" value="1"/>
</dbReference>
<accession>A0ABU3I1X9</accession>
<feature type="compositionally biased region" description="Polar residues" evidence="1">
    <location>
        <begin position="76"/>
        <end position="89"/>
    </location>
</feature>
<feature type="compositionally biased region" description="Low complexity" evidence="1">
    <location>
        <begin position="275"/>
        <end position="357"/>
    </location>
</feature>